<feature type="non-terminal residue" evidence="1">
    <location>
        <position position="1"/>
    </location>
</feature>
<protein>
    <submittedName>
        <fullName evidence="1">Uncharacterized protein</fullName>
    </submittedName>
</protein>
<proteinExistence type="predicted"/>
<dbReference type="EMBL" id="UINC01063152">
    <property type="protein sequence ID" value="SVB90480.1"/>
    <property type="molecule type" value="Genomic_DNA"/>
</dbReference>
<accession>A0A382HT77</accession>
<reference evidence="1" key="1">
    <citation type="submission" date="2018-05" db="EMBL/GenBank/DDBJ databases">
        <authorList>
            <person name="Lanie J.A."/>
            <person name="Ng W.-L."/>
            <person name="Kazmierczak K.M."/>
            <person name="Andrzejewski T.M."/>
            <person name="Davidsen T.M."/>
            <person name="Wayne K.J."/>
            <person name="Tettelin H."/>
            <person name="Glass J.I."/>
            <person name="Rusch D."/>
            <person name="Podicherti R."/>
            <person name="Tsui H.-C.T."/>
            <person name="Winkler M.E."/>
        </authorList>
    </citation>
    <scope>NUCLEOTIDE SEQUENCE</scope>
</reference>
<sequence>IFESLTLYVKSLYDTSPVALSIEIFELPPVLRINKHNLNNYIAKS</sequence>
<gene>
    <name evidence="1" type="ORF">METZ01_LOCUS243334</name>
</gene>
<evidence type="ECO:0000313" key="1">
    <source>
        <dbReference type="EMBL" id="SVB90480.1"/>
    </source>
</evidence>
<name>A0A382HT77_9ZZZZ</name>
<organism evidence="1">
    <name type="scientific">marine metagenome</name>
    <dbReference type="NCBI Taxonomy" id="408172"/>
    <lineage>
        <taxon>unclassified sequences</taxon>
        <taxon>metagenomes</taxon>
        <taxon>ecological metagenomes</taxon>
    </lineage>
</organism>
<dbReference type="AlphaFoldDB" id="A0A382HT77"/>